<evidence type="ECO:0000313" key="2">
    <source>
        <dbReference type="Proteomes" id="UP000034883"/>
    </source>
</evidence>
<name>A0A0F6W4H3_9BACT</name>
<organism evidence="1 2">
    <name type="scientific">Sandaracinus amylolyticus</name>
    <dbReference type="NCBI Taxonomy" id="927083"/>
    <lineage>
        <taxon>Bacteria</taxon>
        <taxon>Pseudomonadati</taxon>
        <taxon>Myxococcota</taxon>
        <taxon>Polyangia</taxon>
        <taxon>Polyangiales</taxon>
        <taxon>Sandaracinaceae</taxon>
        <taxon>Sandaracinus</taxon>
    </lineage>
</organism>
<dbReference type="InterPro" id="IPR011989">
    <property type="entry name" value="ARM-like"/>
</dbReference>
<sequence>MGLFDFFGSKKSPVEKHAGRVADRRAQAPDRWDSIQALGALKSSEAVQALLARFTIYADPSITDQEEKDETFRLIIETGAPAIDPVVAFLRRSESLGWPLKLLDRLVPAERVVTELLAVLEKMDTEYERDPTRKIQLLQALEDRRDERIAPAVARFLEDVNETARFHAIAALFAQEDPTPARAAAQKALSREDSVRGRARFLEAFAERGWDVGEGRAAIENVLPAGWSLDKAGVPRKKG</sequence>
<protein>
    <recommendedName>
        <fullName evidence="3">HEAT repeat domain-containing protein</fullName>
    </recommendedName>
</protein>
<dbReference type="RefSeq" id="WP_053234372.1">
    <property type="nucleotide sequence ID" value="NZ_CP011125.1"/>
</dbReference>
<proteinExistence type="predicted"/>
<evidence type="ECO:0000313" key="1">
    <source>
        <dbReference type="EMBL" id="AKF07071.1"/>
    </source>
</evidence>
<dbReference type="KEGG" id="samy:DB32_004220"/>
<dbReference type="OrthoDB" id="5506750at2"/>
<dbReference type="STRING" id="927083.DB32_004220"/>
<evidence type="ECO:0008006" key="3">
    <source>
        <dbReference type="Google" id="ProtNLM"/>
    </source>
</evidence>
<dbReference type="EMBL" id="CP011125">
    <property type="protein sequence ID" value="AKF07071.1"/>
    <property type="molecule type" value="Genomic_DNA"/>
</dbReference>
<gene>
    <name evidence="1" type="ORF">DB32_004220</name>
</gene>
<dbReference type="Proteomes" id="UP000034883">
    <property type="component" value="Chromosome"/>
</dbReference>
<dbReference type="AlphaFoldDB" id="A0A0F6W4H3"/>
<reference evidence="1 2" key="1">
    <citation type="submission" date="2015-03" db="EMBL/GenBank/DDBJ databases">
        <title>Genome assembly of Sandaracinus amylolyticus DSM 53668.</title>
        <authorList>
            <person name="Sharma G."/>
            <person name="Subramanian S."/>
        </authorList>
    </citation>
    <scope>NUCLEOTIDE SEQUENCE [LARGE SCALE GENOMIC DNA]</scope>
    <source>
        <strain evidence="1 2">DSM 53668</strain>
    </source>
</reference>
<keyword evidence="2" id="KW-1185">Reference proteome</keyword>
<dbReference type="Gene3D" id="1.25.10.10">
    <property type="entry name" value="Leucine-rich Repeat Variant"/>
    <property type="match status" value="1"/>
</dbReference>
<accession>A0A0F6W4H3</accession>